<sequence length="152" mass="16638">MEEATVATEDPAVEAVVMEVEAADTEVEVADTEAVATEEDVVAMEADEADRRAVEDPAEDRLVDVFETSIGLPRTCSQSRRTSTTKMPPFHAVISTKSISGYQPIRSLWKAVVSHVQSSSSTKPHCQDRSTSFSMESSRSQLSFNRFLGQLP</sequence>
<comment type="caution">
    <text evidence="2">The sequence shown here is derived from an EMBL/GenBank/DDBJ whole genome shotgun (WGS) entry which is preliminary data.</text>
</comment>
<evidence type="ECO:0000313" key="3">
    <source>
        <dbReference type="Proteomes" id="UP000230233"/>
    </source>
</evidence>
<gene>
    <name evidence="2" type="primary">Cnig_chr_V.g16460</name>
    <name evidence="2" type="ORF">B9Z55_016460</name>
</gene>
<evidence type="ECO:0000313" key="2">
    <source>
        <dbReference type="EMBL" id="PIC22379.1"/>
    </source>
</evidence>
<proteinExistence type="predicted"/>
<feature type="region of interest" description="Disordered" evidence="1">
    <location>
        <begin position="118"/>
        <end position="140"/>
    </location>
</feature>
<dbReference type="Proteomes" id="UP000230233">
    <property type="component" value="Chromosome V"/>
</dbReference>
<protein>
    <submittedName>
        <fullName evidence="2">Uncharacterized protein</fullName>
    </submittedName>
</protein>
<feature type="compositionally biased region" description="Low complexity" evidence="1">
    <location>
        <begin position="130"/>
        <end position="140"/>
    </location>
</feature>
<keyword evidence="3" id="KW-1185">Reference proteome</keyword>
<dbReference type="AlphaFoldDB" id="A0A2G5T5B5"/>
<evidence type="ECO:0000256" key="1">
    <source>
        <dbReference type="SAM" id="MobiDB-lite"/>
    </source>
</evidence>
<dbReference type="EMBL" id="PDUG01000005">
    <property type="protein sequence ID" value="PIC22379.1"/>
    <property type="molecule type" value="Genomic_DNA"/>
</dbReference>
<accession>A0A2G5T5B5</accession>
<name>A0A2G5T5B5_9PELO</name>
<reference evidence="3" key="1">
    <citation type="submission" date="2017-10" db="EMBL/GenBank/DDBJ databases">
        <title>Rapid genome shrinkage in a self-fertile nematode reveals novel sperm competition proteins.</title>
        <authorList>
            <person name="Yin D."/>
            <person name="Schwarz E.M."/>
            <person name="Thomas C.G."/>
            <person name="Felde R.L."/>
            <person name="Korf I.F."/>
            <person name="Cutter A.D."/>
            <person name="Schartner C.M."/>
            <person name="Ralston E.J."/>
            <person name="Meyer B.J."/>
            <person name="Haag E.S."/>
        </authorList>
    </citation>
    <scope>NUCLEOTIDE SEQUENCE [LARGE SCALE GENOMIC DNA]</scope>
    <source>
        <strain evidence="3">JU1422</strain>
    </source>
</reference>
<organism evidence="2 3">
    <name type="scientific">Caenorhabditis nigoni</name>
    <dbReference type="NCBI Taxonomy" id="1611254"/>
    <lineage>
        <taxon>Eukaryota</taxon>
        <taxon>Metazoa</taxon>
        <taxon>Ecdysozoa</taxon>
        <taxon>Nematoda</taxon>
        <taxon>Chromadorea</taxon>
        <taxon>Rhabditida</taxon>
        <taxon>Rhabditina</taxon>
        <taxon>Rhabditomorpha</taxon>
        <taxon>Rhabditoidea</taxon>
        <taxon>Rhabditidae</taxon>
        <taxon>Peloderinae</taxon>
        <taxon>Caenorhabditis</taxon>
    </lineage>
</organism>